<evidence type="ECO:0000313" key="6">
    <source>
        <dbReference type="EMBL" id="MEQ2379625.1"/>
    </source>
</evidence>
<keyword evidence="2" id="KW-0472">Membrane</keyword>
<keyword evidence="2" id="KW-0812">Transmembrane</keyword>
<feature type="transmembrane region" description="Helical" evidence="2">
    <location>
        <begin position="455"/>
        <end position="477"/>
    </location>
</feature>
<evidence type="ECO:0000313" key="7">
    <source>
        <dbReference type="Proteomes" id="UP001442364"/>
    </source>
</evidence>
<keyword evidence="2" id="KW-1133">Transmembrane helix</keyword>
<dbReference type="EMBL" id="JBBMER010000004">
    <property type="protein sequence ID" value="MEQ2379625.1"/>
    <property type="molecule type" value="Genomic_DNA"/>
</dbReference>
<dbReference type="Proteomes" id="UP001442364">
    <property type="component" value="Unassembled WGS sequence"/>
</dbReference>
<dbReference type="Gene3D" id="2.60.40.680">
    <property type="match status" value="1"/>
</dbReference>
<accession>A0ABV1BVV7</accession>
<feature type="domain" description="Cadherin-like beta-sandwich-like" evidence="5">
    <location>
        <begin position="155"/>
        <end position="234"/>
    </location>
</feature>
<evidence type="ECO:0000256" key="1">
    <source>
        <dbReference type="SAM" id="MobiDB-lite"/>
    </source>
</evidence>
<proteinExistence type="predicted"/>
<feature type="compositionally biased region" description="Acidic residues" evidence="1">
    <location>
        <begin position="547"/>
        <end position="563"/>
    </location>
</feature>
<comment type="caution">
    <text evidence="6">The sequence shown here is derived from an EMBL/GenBank/DDBJ whole genome shotgun (WGS) entry which is preliminary data.</text>
</comment>
<dbReference type="Pfam" id="PF12733">
    <property type="entry name" value="Cadherin-like"/>
    <property type="match status" value="1"/>
</dbReference>
<feature type="compositionally biased region" description="Low complexity" evidence="1">
    <location>
        <begin position="247"/>
        <end position="260"/>
    </location>
</feature>
<reference evidence="6 7" key="1">
    <citation type="submission" date="2024-03" db="EMBL/GenBank/DDBJ databases">
        <title>Human intestinal bacterial collection.</title>
        <authorList>
            <person name="Pauvert C."/>
            <person name="Hitch T.C.A."/>
            <person name="Clavel T."/>
        </authorList>
    </citation>
    <scope>NUCLEOTIDE SEQUENCE [LARGE SCALE GENOMIC DNA]</scope>
    <source>
        <strain evidence="6 7">CLA-AA-H255</strain>
    </source>
</reference>
<feature type="signal peptide" evidence="3">
    <location>
        <begin position="1"/>
        <end position="21"/>
    </location>
</feature>
<evidence type="ECO:0000256" key="2">
    <source>
        <dbReference type="SAM" id="Phobius"/>
    </source>
</evidence>
<dbReference type="SUPFAM" id="SSF49384">
    <property type="entry name" value="Carbohydrate-binding domain"/>
    <property type="match status" value="1"/>
</dbReference>
<protein>
    <submittedName>
        <fullName evidence="6">Cadherin-like beta sandwich domain-containing protein</fullName>
    </submittedName>
</protein>
<feature type="domain" description="Cohesin" evidence="4">
    <location>
        <begin position="36"/>
        <end position="152"/>
    </location>
</feature>
<keyword evidence="7" id="KW-1185">Reference proteome</keyword>
<sequence length="563" mass="59829">MNKVKKIISALLIICMCAVMAFVNKTDILAAGTARVSIGSASGTIGDTVSIDVSISASSGIGGATIYVSYDPSILALSGSSSNSGTAMVSFMDESTASSQSKTITFRIIGAGTSSLNVIGDSKVIDIDMQACSISKSSGSVTASAPASYSSDNTLSSLQISPGVLSPAFSPDVTTYTTSVGADCASLTVSAVPNDSKATVSVSGKRMDPGFNTTTITVTAENGSKRTYTIKTTKETNSASNENNQATGSDSSNGSTDNNNIPDVQDPNSEAIQEPNITVDNAEYKIVSANDEHPLPDGYTPTEYDYNGTKVSAGVGIDTGVTIVYLESTDGKGESGYYVYDSVRKTFSQFVEVSQPQFTYCILAIDEASMELPEGYDVGRTVINGKEVDALLDRTGNYALFYGVSSTGETGWFRYNVNDGTIQGYAGYNMADEQVINTNIKTADSDKAFNTVSDYIFVILAVLAVVIIALIVVVIALSIKLSKSKKAFVGAMDGYEDEDIDEEDLDDMELEDDEEDILYDDLEEDIDEEVSDDAVPYQSSTTKDLPEEYNESEELELEEIDDK</sequence>
<dbReference type="RefSeq" id="WP_349153554.1">
    <property type="nucleotide sequence ID" value="NZ_JBBMER010000004.1"/>
</dbReference>
<dbReference type="InterPro" id="IPR008965">
    <property type="entry name" value="CBM2/CBM3_carb-bd_dom_sf"/>
</dbReference>
<feature type="chain" id="PRO_5045059587" evidence="3">
    <location>
        <begin position="22"/>
        <end position="563"/>
    </location>
</feature>
<dbReference type="Pfam" id="PF00963">
    <property type="entry name" value="Cohesin"/>
    <property type="match status" value="1"/>
</dbReference>
<dbReference type="InterPro" id="IPR025883">
    <property type="entry name" value="Cadherin-like_domain"/>
</dbReference>
<feature type="compositionally biased region" description="Acidic residues" evidence="1">
    <location>
        <begin position="523"/>
        <end position="532"/>
    </location>
</feature>
<name>A0ABV1BVV7_9FIRM</name>
<gene>
    <name evidence="6" type="ORF">WMO14_07000</name>
</gene>
<evidence type="ECO:0000256" key="3">
    <source>
        <dbReference type="SAM" id="SignalP"/>
    </source>
</evidence>
<dbReference type="InterPro" id="IPR002102">
    <property type="entry name" value="Cohesin_dom"/>
</dbReference>
<organism evidence="6 7">
    <name type="scientific">[Lactobacillus] rogosae</name>
    <dbReference type="NCBI Taxonomy" id="706562"/>
    <lineage>
        <taxon>Bacteria</taxon>
        <taxon>Bacillati</taxon>
        <taxon>Bacillota</taxon>
        <taxon>Clostridia</taxon>
        <taxon>Lachnospirales</taxon>
        <taxon>Lachnospiraceae</taxon>
        <taxon>Lachnospira</taxon>
    </lineage>
</organism>
<evidence type="ECO:0000259" key="5">
    <source>
        <dbReference type="Pfam" id="PF12733"/>
    </source>
</evidence>
<feature type="region of interest" description="Disordered" evidence="1">
    <location>
        <begin position="523"/>
        <end position="563"/>
    </location>
</feature>
<feature type="compositionally biased region" description="Polar residues" evidence="1">
    <location>
        <begin position="227"/>
        <end position="246"/>
    </location>
</feature>
<keyword evidence="3" id="KW-0732">Signal</keyword>
<evidence type="ECO:0000259" key="4">
    <source>
        <dbReference type="Pfam" id="PF00963"/>
    </source>
</evidence>
<feature type="region of interest" description="Disordered" evidence="1">
    <location>
        <begin position="227"/>
        <end position="270"/>
    </location>
</feature>